<dbReference type="AlphaFoldDB" id="A0A1F6NK96"/>
<dbReference type="Proteomes" id="UP000177803">
    <property type="component" value="Unassembled WGS sequence"/>
</dbReference>
<reference evidence="3 4" key="1">
    <citation type="journal article" date="2016" name="Nat. Commun.">
        <title>Thousands of microbial genomes shed light on interconnected biogeochemical processes in an aquifer system.</title>
        <authorList>
            <person name="Anantharaman K."/>
            <person name="Brown C.T."/>
            <person name="Hug L.A."/>
            <person name="Sharon I."/>
            <person name="Castelle C.J."/>
            <person name="Probst A.J."/>
            <person name="Thomas B.C."/>
            <person name="Singh A."/>
            <person name="Wilkins M.J."/>
            <person name="Karaoz U."/>
            <person name="Brodie E.L."/>
            <person name="Williams K.H."/>
            <person name="Hubbard S.S."/>
            <person name="Banfield J.F."/>
        </authorList>
    </citation>
    <scope>NUCLEOTIDE SEQUENCE [LARGE SCALE GENOMIC DNA]</scope>
</reference>
<comment type="caution">
    <text evidence="3">The sequence shown here is derived from an EMBL/GenBank/DDBJ whole genome shotgun (WGS) entry which is preliminary data.</text>
</comment>
<evidence type="ECO:0000256" key="1">
    <source>
        <dbReference type="SAM" id="Phobius"/>
    </source>
</evidence>
<keyword evidence="1" id="KW-1133">Transmembrane helix</keyword>
<name>A0A1F6NK96_9BACT</name>
<keyword evidence="1" id="KW-0812">Transmembrane</keyword>
<feature type="transmembrane region" description="Helical" evidence="1">
    <location>
        <begin position="108"/>
        <end position="130"/>
    </location>
</feature>
<evidence type="ECO:0000313" key="4">
    <source>
        <dbReference type="Proteomes" id="UP000177803"/>
    </source>
</evidence>
<evidence type="ECO:0000259" key="2">
    <source>
        <dbReference type="Pfam" id="PF09603"/>
    </source>
</evidence>
<keyword evidence="1" id="KW-0472">Membrane</keyword>
<proteinExistence type="predicted"/>
<protein>
    <recommendedName>
        <fullName evidence="2">Fibrobacter succinogenes major paralogous domain-containing protein</fullName>
    </recommendedName>
</protein>
<dbReference type="Pfam" id="PF09603">
    <property type="entry name" value="Fib_succ_major"/>
    <property type="match status" value="1"/>
</dbReference>
<evidence type="ECO:0000313" key="3">
    <source>
        <dbReference type="EMBL" id="OGH84331.1"/>
    </source>
</evidence>
<feature type="domain" description="Fibrobacter succinogenes major paralogous" evidence="2">
    <location>
        <begin position="272"/>
        <end position="470"/>
    </location>
</feature>
<gene>
    <name evidence="3" type="ORF">A2261_02560</name>
</gene>
<sequence length="471" mass="51489">MLSNKKSKLITKTKNKHDQSGDNFHNYWIFHGLFASHRQIANNISTEKHRGHLWYLKKQILLHYLKNFFSFPVWLIKLITPDYMKGQVNVWTNIRTIAKKPEFKPLRLAILSQLFFLYAIIHLGIFVFYYHSTPTLAATYNLTQTTWSGGVSTTLTATHPPSALTYYYSKSDNIDTSNNELKLAFTAQTPRAQTLEADFTAAVTSTNTYVSGGNLVMLKPLTATCSASAECVSTYCDTTCQTPPVPCDGTGGTHTCGNRCTYSGYAYATTLVGTQCWFAENLRTTKFPDGTDITLGPTASSSDWTSKDTMYYSCPPNSSNNGPAVACADATDSNGYALGLLYQWKTSVNSSTAVASGEGPRGLCPENWHIPTENGATTSGWGLLRATVTTLCGTGQQGTCVKTGAANFHAPFSGMRDVNGSYMNYNVAGRFWSATISGNYGYIRYVLTDAGSFDSATQSRASAVAVRCLKN</sequence>
<organism evidence="3 4">
    <name type="scientific">Candidatus Magasanikbacteria bacterium RIFOXYA2_FULL_44_8</name>
    <dbReference type="NCBI Taxonomy" id="1798696"/>
    <lineage>
        <taxon>Bacteria</taxon>
        <taxon>Candidatus Magasanikiibacteriota</taxon>
    </lineage>
</organism>
<accession>A0A1F6NK96</accession>
<dbReference type="EMBL" id="MFQR01000028">
    <property type="protein sequence ID" value="OGH84331.1"/>
    <property type="molecule type" value="Genomic_DNA"/>
</dbReference>
<dbReference type="InterPro" id="IPR011871">
    <property type="entry name" value="Fib_succ_major"/>
</dbReference>
<dbReference type="NCBIfam" id="TIGR02145">
    <property type="entry name" value="Fib_succ_major"/>
    <property type="match status" value="1"/>
</dbReference>